<evidence type="ECO:0000259" key="7">
    <source>
        <dbReference type="Pfam" id="PF05140"/>
    </source>
</evidence>
<evidence type="ECO:0000256" key="2">
    <source>
        <dbReference type="ARBA" id="ARBA00022692"/>
    </source>
</evidence>
<feature type="transmembrane region" description="Helical" evidence="6">
    <location>
        <begin position="84"/>
        <end position="109"/>
    </location>
</feature>
<dbReference type="RefSeq" id="WP_309972053.1">
    <property type="nucleotide sequence ID" value="NZ_JAVDWH010000001.1"/>
</dbReference>
<evidence type="ECO:0000313" key="9">
    <source>
        <dbReference type="Proteomes" id="UP001257739"/>
    </source>
</evidence>
<dbReference type="PANTHER" id="PTHR31566:SF0">
    <property type="entry name" value="CYTOCHROME C BIOGENESIS PROTEIN CCS1, CHLOROPLASTIC"/>
    <property type="match status" value="1"/>
</dbReference>
<evidence type="ECO:0000256" key="5">
    <source>
        <dbReference type="ARBA" id="ARBA00023136"/>
    </source>
</evidence>
<organism evidence="8 9">
    <name type="scientific">Aeromicrobium panaciterrae</name>
    <dbReference type="NCBI Taxonomy" id="363861"/>
    <lineage>
        <taxon>Bacteria</taxon>
        <taxon>Bacillati</taxon>
        <taxon>Actinomycetota</taxon>
        <taxon>Actinomycetes</taxon>
        <taxon>Propionibacteriales</taxon>
        <taxon>Nocardioidaceae</taxon>
        <taxon>Aeromicrobium</taxon>
    </lineage>
</organism>
<dbReference type="InterPro" id="IPR023494">
    <property type="entry name" value="Cyt_c_bgen_Ccs1/CcsB/ResB"/>
</dbReference>
<accession>A0ABU1URY9</accession>
<reference evidence="8 9" key="1">
    <citation type="submission" date="2023-07" db="EMBL/GenBank/DDBJ databases">
        <title>Sorghum-associated microbial communities from plants grown in Nebraska, USA.</title>
        <authorList>
            <person name="Schachtman D."/>
        </authorList>
    </citation>
    <scope>NUCLEOTIDE SEQUENCE [LARGE SCALE GENOMIC DNA]</scope>
    <source>
        <strain evidence="8 9">BE248</strain>
    </source>
</reference>
<name>A0ABU1URY9_9ACTN</name>
<keyword evidence="3" id="KW-0201">Cytochrome c-type biogenesis</keyword>
<keyword evidence="5 6" id="KW-0472">Membrane</keyword>
<dbReference type="Pfam" id="PF05140">
    <property type="entry name" value="ResB"/>
    <property type="match status" value="1"/>
</dbReference>
<feature type="domain" description="ResB-like" evidence="7">
    <location>
        <begin position="28"/>
        <end position="503"/>
    </location>
</feature>
<sequence>MSSDGQNAVPALGSREFTRWFWRQLTSMRTALFLLLLLAIAAVPGSLVPQRGVDARATEAYLIDHPKLGPILDNLGFFSVYTSPWFSAVYLLLLVSLVGCILPRSFVYLRALRARPPKAPKNFSRLPASASFETEASIDEVAAAARKVLRRARVDVVSEKDFVELSAEKGFLREAGNLVFHISVVVVLVGVAVGTLFGYRGSSIVTEGDGFSNVLTQYDEFGSGSLFNTDDLPPFSLHLDQFTAKFQPLGSAQAGAPRLFRAEGTYGSKPGEAEKPFDITVNHPLSIDGTSVYLVGQGYAPVIKVTDAKGDVVFEDAVPFLPTDPSYTSNGVVKVPGAEPEELGFQGFFLPTAISGEDGISISAFPGAANPLLGLFVWHGDLGLDDGLPQSVYVLDKTKMKQYLGPNGKGFRISLSQGQEADLPGGGTIQFVELRQFVRFQFSSSPLVKVPLFGIVAGLLGLMISLSVKPRRTWIRARREGSRTVVDVAALDRVPRDDLPADLDEFLTRFRHALTEEKS</sequence>
<feature type="transmembrane region" description="Helical" evidence="6">
    <location>
        <begin position="450"/>
        <end position="468"/>
    </location>
</feature>
<keyword evidence="2 6" id="KW-0812">Transmembrane</keyword>
<proteinExistence type="predicted"/>
<evidence type="ECO:0000256" key="3">
    <source>
        <dbReference type="ARBA" id="ARBA00022748"/>
    </source>
</evidence>
<dbReference type="PANTHER" id="PTHR31566">
    <property type="entry name" value="CYTOCHROME C BIOGENESIS PROTEIN CCS1, CHLOROPLASTIC"/>
    <property type="match status" value="1"/>
</dbReference>
<evidence type="ECO:0000256" key="1">
    <source>
        <dbReference type="ARBA" id="ARBA00004141"/>
    </source>
</evidence>
<evidence type="ECO:0000256" key="4">
    <source>
        <dbReference type="ARBA" id="ARBA00022989"/>
    </source>
</evidence>
<feature type="transmembrane region" description="Helical" evidence="6">
    <location>
        <begin position="178"/>
        <end position="199"/>
    </location>
</feature>
<dbReference type="InterPro" id="IPR007816">
    <property type="entry name" value="ResB-like_domain"/>
</dbReference>
<gene>
    <name evidence="8" type="ORF">J2X11_002729</name>
</gene>
<keyword evidence="9" id="KW-1185">Reference proteome</keyword>
<comment type="caution">
    <text evidence="8">The sequence shown here is derived from an EMBL/GenBank/DDBJ whole genome shotgun (WGS) entry which is preliminary data.</text>
</comment>
<dbReference type="Proteomes" id="UP001257739">
    <property type="component" value="Unassembled WGS sequence"/>
</dbReference>
<evidence type="ECO:0000313" key="8">
    <source>
        <dbReference type="EMBL" id="MDR7087890.1"/>
    </source>
</evidence>
<evidence type="ECO:0000256" key="6">
    <source>
        <dbReference type="SAM" id="Phobius"/>
    </source>
</evidence>
<keyword evidence="4 6" id="KW-1133">Transmembrane helix</keyword>
<comment type="subcellular location">
    <subcellularLocation>
        <location evidence="1">Membrane</location>
        <topology evidence="1">Multi-pass membrane protein</topology>
    </subcellularLocation>
</comment>
<dbReference type="EMBL" id="JAVDWH010000001">
    <property type="protein sequence ID" value="MDR7087890.1"/>
    <property type="molecule type" value="Genomic_DNA"/>
</dbReference>
<protein>
    <submittedName>
        <fullName evidence="8">Cytochrome c biogenesis protein</fullName>
    </submittedName>
</protein>